<dbReference type="Proteomes" id="UP001227268">
    <property type="component" value="Unassembled WGS sequence"/>
</dbReference>
<organism evidence="1 2">
    <name type="scientific">Naganishia friedmannii</name>
    <dbReference type="NCBI Taxonomy" id="89922"/>
    <lineage>
        <taxon>Eukaryota</taxon>
        <taxon>Fungi</taxon>
        <taxon>Dikarya</taxon>
        <taxon>Basidiomycota</taxon>
        <taxon>Agaricomycotina</taxon>
        <taxon>Tremellomycetes</taxon>
        <taxon>Filobasidiales</taxon>
        <taxon>Filobasidiaceae</taxon>
        <taxon>Naganishia</taxon>
    </lineage>
</organism>
<dbReference type="EMBL" id="JASBWT010000007">
    <property type="protein sequence ID" value="KAJ9103152.1"/>
    <property type="molecule type" value="Genomic_DNA"/>
</dbReference>
<proteinExistence type="predicted"/>
<keyword evidence="2" id="KW-1185">Reference proteome</keyword>
<name>A0ACC2VW83_9TREE</name>
<reference evidence="1" key="1">
    <citation type="submission" date="2023-04" db="EMBL/GenBank/DDBJ databases">
        <title>Draft Genome sequencing of Naganishia species isolated from polar environments using Oxford Nanopore Technology.</title>
        <authorList>
            <person name="Leo P."/>
            <person name="Venkateswaran K."/>
        </authorList>
    </citation>
    <scope>NUCLEOTIDE SEQUENCE</scope>
    <source>
        <strain evidence="1">MNA-CCFEE 5423</strain>
    </source>
</reference>
<gene>
    <name evidence="1" type="ORF">QFC21_002574</name>
</gene>
<evidence type="ECO:0000313" key="2">
    <source>
        <dbReference type="Proteomes" id="UP001227268"/>
    </source>
</evidence>
<accession>A0ACC2VW83</accession>
<comment type="caution">
    <text evidence="1">The sequence shown here is derived from an EMBL/GenBank/DDBJ whole genome shotgun (WGS) entry which is preliminary data.</text>
</comment>
<evidence type="ECO:0000313" key="1">
    <source>
        <dbReference type="EMBL" id="KAJ9103152.1"/>
    </source>
</evidence>
<protein>
    <submittedName>
        <fullName evidence="1">Uncharacterized protein</fullName>
    </submittedName>
</protein>
<sequence length="816" mass="90300">MDPFDDDDFEDLNETREERLAYNMATTAELLECWSKKADAPYQLAPQRMEKVMTLQALTTAGTSKRPGEANVSTVVKTAHEMGLPANNLPAIWKFDITSDPAANAKDKTNHLRSLDRIITKSSISRTTSDQGPFTSSSELCSIKGKEKETVLQMMSTPPLTEEPMELDALAPPELSPATCKLKLTKTPSKVQSILDNHSNLQQCIEAAKAGKKPKCKKGKGIVSLNKYGDLTRQSNVFQDFVVAVVHHISAKGEQLIPRWLHIHKHGGEVCVRYTPEVTHIACDRDVALSSIYHYLGIEDISEIREGIQIVDWKWFVSSQKAGTLLPVIDTFLHECMKPQATKRRASAPSGLGFTLGKRKSTNDILASVAVGNKKKKYAPTDSDTSQDPDRTASLIHEGSLTAADRWLPPAAGEQADGLDMMISGLQTGAVLETEEDLEEEDAMLEQTGVGAINGTGNTTTTSDGPYKCQNGNSGVKRASINEDIALGLESLGSMYEKAQHKNTFQKQSYKKAANIVRNCPFRIRNEEAATKLKGIGLNIAQRIGEIIRNGGRSDREYFEDNEESRTVAKFGKIYGVGQKAQELWDRGARSLDDLRTGQWGLTEGQKVSISAFAIQISELALTAILLAGRSNRTKIANRHNPATPDSVVHLCGNGEKDIEGLCVEAMGSYRRGEATCGDLDILITRDPSCGKEYKGLLGELIKRLVEKNIVTHTLSAPSNYEADEAKWMGIGRLPKKENTKKDVVKSKYRRIDILMVPWKNYGAIREKKWRGLFKDVIRDANNKKTTEGELVASRTEQEIFDVLNIRYRPPELRRP</sequence>